<organism evidence="4 6">
    <name type="scientific">Capnocytophaga catalasegens</name>
    <dbReference type="NCBI Taxonomy" id="1004260"/>
    <lineage>
        <taxon>Bacteria</taxon>
        <taxon>Pseudomonadati</taxon>
        <taxon>Bacteroidota</taxon>
        <taxon>Flavobacteriia</taxon>
        <taxon>Flavobacteriales</taxon>
        <taxon>Flavobacteriaceae</taxon>
        <taxon>Capnocytophaga</taxon>
    </lineage>
</organism>
<dbReference type="InterPro" id="IPR055146">
    <property type="entry name" value="DAM-like-phage2"/>
</dbReference>
<evidence type="ECO:0000259" key="3">
    <source>
        <dbReference type="Pfam" id="PF22559"/>
    </source>
</evidence>
<dbReference type="EMBL" id="BQKB01000059">
    <property type="protein sequence ID" value="GJM54030.1"/>
    <property type="molecule type" value="Genomic_DNA"/>
</dbReference>
<reference evidence="4 7" key="1">
    <citation type="submission" date="2021-11" db="EMBL/GenBank/DDBJ databases">
        <title>Draft genome sequence of Capnocytophaga sp. strain KC07075 isolated from cat oral cavity.</title>
        <authorList>
            <person name="Suzuki M."/>
            <person name="Imaoka K."/>
            <person name="Kimura M."/>
            <person name="Morikawa S."/>
            <person name="Maeda K."/>
        </authorList>
    </citation>
    <scope>NUCLEOTIDE SEQUENCE</scope>
    <source>
        <strain evidence="4">KC07075</strain>
        <strain evidence="5 7">KC07079</strain>
    </source>
</reference>
<keyword evidence="1" id="KW-0175">Coiled coil</keyword>
<dbReference type="RefSeq" id="WP_264846537.1">
    <property type="nucleotide sequence ID" value="NZ_BPMA01000022.1"/>
</dbReference>
<sequence>MEYLQRVKEAKIEKDLFNVFANSMTKGYIRHLINIPSFFKRKTIEFRAYNNTDDFSEVENAILFSYKFIQYALTHTEEDFKQIDSFEKFQKALKFSRPLPKKTEPLIFSGNQHHPREAFVAKAKPLSSKMIKILSEQCSNNLACINPFLFHTELNMYQKTKITIYNVDEFNDIIYRIWKNKLKIKYCKTFDFLEGFNNETPARQITCLLLFFKMHKYARNTQYAKKELQSRIEKLNESLEKAEKVTEKLIHLFENSTYVFGTLYEALQNEENIFWQNGNNSKTRSVIVSLVKYSDYSKKTNPFNVSYYGVLDGLRENQKFMFVSENAYFKKVNKIAKQGKSIFYSSQKAKTKITQKQEKQQCISIEIPPNDLDISNHNKLKIIPVKPSEFSVIQREYVKKVHKTSGVYFSFLVFYENYCLGGFGFNFPKGSETNYDLWLLSDFSTNNQVFRLSKLILLCIQSQVVKKILQRKTKMEVNNCYTKVYTNQPVSMKYRGVFKKVKLEKESVLMYETDFGLYKENQEIIKAYQKMKKNNEK</sequence>
<evidence type="ECO:0000313" key="6">
    <source>
        <dbReference type="Proteomes" id="UP001207736"/>
    </source>
</evidence>
<keyword evidence="7" id="KW-1185">Reference proteome</keyword>
<dbReference type="InterPro" id="IPR054340">
    <property type="entry name" value="GNAT-like_C_phage-like"/>
</dbReference>
<feature type="domain" description="GNAT-like C-terminal" evidence="3">
    <location>
        <begin position="378"/>
        <end position="532"/>
    </location>
</feature>
<evidence type="ECO:0000313" key="5">
    <source>
        <dbReference type="EMBL" id="GJM54030.1"/>
    </source>
</evidence>
<feature type="domain" description="Phage DNA Adenine Methylase-like" evidence="2">
    <location>
        <begin position="100"/>
        <end position="274"/>
    </location>
</feature>
<dbReference type="Proteomes" id="UP001208692">
    <property type="component" value="Unassembled WGS sequence"/>
</dbReference>
<dbReference type="EMBL" id="BQKA01000014">
    <property type="protein sequence ID" value="GJM49858.1"/>
    <property type="molecule type" value="Genomic_DNA"/>
</dbReference>
<dbReference type="Pfam" id="PF22559">
    <property type="entry name" value="GNAT-phage-like"/>
    <property type="match status" value="1"/>
</dbReference>
<protein>
    <recommendedName>
        <fullName evidence="8">TLDc domain-containing protein</fullName>
    </recommendedName>
</protein>
<dbReference type="Proteomes" id="UP001207736">
    <property type="component" value="Unassembled WGS sequence"/>
</dbReference>
<dbReference type="AlphaFoldDB" id="A0AAV5ARA7"/>
<proteinExistence type="predicted"/>
<comment type="caution">
    <text evidence="4">The sequence shown here is derived from an EMBL/GenBank/DDBJ whole genome shotgun (WGS) entry which is preliminary data.</text>
</comment>
<dbReference type="Pfam" id="PF22556">
    <property type="entry name" value="DAM-like-phage2"/>
    <property type="match status" value="1"/>
</dbReference>
<evidence type="ECO:0000313" key="7">
    <source>
        <dbReference type="Proteomes" id="UP001208692"/>
    </source>
</evidence>
<feature type="coiled-coil region" evidence="1">
    <location>
        <begin position="218"/>
        <end position="252"/>
    </location>
</feature>
<evidence type="ECO:0000256" key="1">
    <source>
        <dbReference type="SAM" id="Coils"/>
    </source>
</evidence>
<name>A0AAV5ARA7_9FLAO</name>
<evidence type="ECO:0000313" key="4">
    <source>
        <dbReference type="EMBL" id="GJM49858.1"/>
    </source>
</evidence>
<evidence type="ECO:0000259" key="2">
    <source>
        <dbReference type="Pfam" id="PF22556"/>
    </source>
</evidence>
<gene>
    <name evidence="4" type="ORF">RCZ15_08330</name>
    <name evidence="5" type="ORF">RCZ16_23460</name>
</gene>
<evidence type="ECO:0008006" key="8">
    <source>
        <dbReference type="Google" id="ProtNLM"/>
    </source>
</evidence>
<accession>A0AAV5ARA7</accession>